<dbReference type="PANTHER" id="PTHR47505">
    <property type="entry name" value="DNA UTILIZATION PROTEIN YHGH"/>
    <property type="match status" value="1"/>
</dbReference>
<evidence type="ECO:0000313" key="9">
    <source>
        <dbReference type="Proteomes" id="UP000198612"/>
    </source>
</evidence>
<evidence type="ECO:0000313" key="8">
    <source>
        <dbReference type="EMBL" id="TDX45266.1"/>
    </source>
</evidence>
<dbReference type="Proteomes" id="UP000198945">
    <property type="component" value="Unassembled WGS sequence"/>
</dbReference>
<dbReference type="Proteomes" id="UP000247389">
    <property type="component" value="Unassembled WGS sequence"/>
</dbReference>
<evidence type="ECO:0000313" key="4">
    <source>
        <dbReference type="EMBL" id="SDF21460.1"/>
    </source>
</evidence>
<reference evidence="2 12" key="3">
    <citation type="submission" date="2018-04" db="EMBL/GenBank/DDBJ databases">
        <title>Subsurface microbial communities from deep shales in Ohio and West Virginia, USA.</title>
        <authorList>
            <person name="Wrighton K."/>
        </authorList>
    </citation>
    <scope>NUCLEOTIDE SEQUENCE [LARGE SCALE GENOMIC DNA]</scope>
    <source>
        <strain evidence="8 13">DSMZ 11287</strain>
        <strain evidence="2 12">MSL28</strain>
    </source>
</reference>
<dbReference type="EMBL" id="SOAA01000003">
    <property type="protein sequence ID" value="TDS34014.1"/>
    <property type="molecule type" value="Genomic_DNA"/>
</dbReference>
<dbReference type="RefSeq" id="WP_073160430.1">
    <property type="nucleotide sequence ID" value="NZ_FMYT01000025.1"/>
</dbReference>
<evidence type="ECO:0000313" key="6">
    <source>
        <dbReference type="EMBL" id="SES78767.1"/>
    </source>
</evidence>
<dbReference type="Proteomes" id="UP000295472">
    <property type="component" value="Unassembled WGS sequence"/>
</dbReference>
<proteinExistence type="predicted"/>
<protein>
    <submittedName>
        <fullName evidence="3">ComF family protein</fullName>
    </submittedName>
</protein>
<evidence type="ECO:0000313" key="15">
    <source>
        <dbReference type="Proteomes" id="UP000324896"/>
    </source>
</evidence>
<dbReference type="OrthoDB" id="9779910at2"/>
<keyword evidence="11" id="KW-1185">Reference proteome</keyword>
<dbReference type="EMBL" id="SOEF01000009">
    <property type="protein sequence ID" value="TDX45266.1"/>
    <property type="molecule type" value="Genomic_DNA"/>
</dbReference>
<dbReference type="InterPro" id="IPR029057">
    <property type="entry name" value="PRTase-like"/>
</dbReference>
<dbReference type="Proteomes" id="UP000324896">
    <property type="component" value="Unassembled WGS sequence"/>
</dbReference>
<evidence type="ECO:0000313" key="5">
    <source>
        <dbReference type="EMBL" id="SDI42390.1"/>
    </source>
</evidence>
<name>A0A1G6RUG0_9FIRM</name>
<dbReference type="Proteomes" id="UP000199519">
    <property type="component" value="Unassembled WGS sequence"/>
</dbReference>
<dbReference type="SUPFAM" id="SSF53271">
    <property type="entry name" value="PRTase-like"/>
    <property type="match status" value="1"/>
</dbReference>
<reference evidence="7 14" key="4">
    <citation type="submission" date="2019-03" db="EMBL/GenBank/DDBJ databases">
        <title>Deep subsurface shale carbon reservoir microbial communities from Ohio and West Virginia, USA.</title>
        <authorList>
            <person name="Wrighton K."/>
        </authorList>
    </citation>
    <scope>NUCLEOTIDE SEQUENCE [LARGE SCALE GENOMIC DNA]</scope>
    <source>
        <strain evidence="7 14">UTICA-S4D12</strain>
    </source>
</reference>
<dbReference type="GeneID" id="57012384"/>
<organism evidence="3 15">
    <name type="scientific">Halanaerobium congolense</name>
    <dbReference type="NCBI Taxonomy" id="54121"/>
    <lineage>
        <taxon>Bacteria</taxon>
        <taxon>Bacillati</taxon>
        <taxon>Bacillota</taxon>
        <taxon>Clostridia</taxon>
        <taxon>Halanaerobiales</taxon>
        <taxon>Halanaerobiaceae</taxon>
        <taxon>Halanaerobium</taxon>
    </lineage>
</organism>
<dbReference type="AlphaFoldDB" id="A0A1G6RUG0"/>
<sequence>MKVLDILKDLIYPEKPVCLACGRRYDHSEIEGVCDRCLSRFSFITESCPVCGREVVPAALIDGQHCPECKEERPPYNFARSVFAYSGYAREVLLEYKYGHRPDLAEPFSHMLFLYYEEYFRDQNIDYMIPVPMHGERKNYRGYNQAARLAQALSKKNKIEYKDVLLRVKNSLPLYTLTKKARKLELEGAFELKEDIDPTIFKDKNILIIDDIITTGTTASEISHFVLEEMKAANVYVLTTASVPVKID</sequence>
<dbReference type="STRING" id="54121.SAMN04515653_10819"/>
<feature type="domain" description="Double zinc ribbon" evidence="1">
    <location>
        <begin position="9"/>
        <end position="69"/>
    </location>
</feature>
<evidence type="ECO:0000313" key="12">
    <source>
        <dbReference type="Proteomes" id="UP000247389"/>
    </source>
</evidence>
<dbReference type="PANTHER" id="PTHR47505:SF1">
    <property type="entry name" value="DNA UTILIZATION PROTEIN YHGH"/>
    <property type="match status" value="1"/>
</dbReference>
<evidence type="ECO:0000313" key="3">
    <source>
        <dbReference type="EMBL" id="SDD08073.1"/>
    </source>
</evidence>
<evidence type="ECO:0000259" key="1">
    <source>
        <dbReference type="Pfam" id="PF18912"/>
    </source>
</evidence>
<reference evidence="9 11" key="1">
    <citation type="submission" date="2016-10" db="EMBL/GenBank/DDBJ databases">
        <authorList>
            <person name="Varghese N."/>
            <person name="Submissions S."/>
        </authorList>
    </citation>
    <scope>NUCLEOTIDE SEQUENCE [LARGE SCALE GENOMIC DNA]</scope>
    <source>
        <strain evidence="3 15">WG10</strain>
        <strain evidence="4 11">WG2</strain>
        <strain evidence="6 9">WG5</strain>
    </source>
</reference>
<dbReference type="Gene3D" id="3.40.50.2020">
    <property type="match status" value="1"/>
</dbReference>
<dbReference type="Proteomes" id="UP000198612">
    <property type="component" value="Unassembled WGS sequence"/>
</dbReference>
<dbReference type="EMBL" id="FNEH01000006">
    <property type="protein sequence ID" value="SDI42390.1"/>
    <property type="molecule type" value="Genomic_DNA"/>
</dbReference>
<dbReference type="Proteomes" id="UP000295758">
    <property type="component" value="Unassembled WGS sequence"/>
</dbReference>
<dbReference type="InterPro" id="IPR051910">
    <property type="entry name" value="ComF/GntX_DNA_util-trans"/>
</dbReference>
<evidence type="ECO:0000313" key="13">
    <source>
        <dbReference type="Proteomes" id="UP000295472"/>
    </source>
</evidence>
<gene>
    <name evidence="7" type="ORF">BY453_103174</name>
    <name evidence="8" type="ORF">C7954_10962</name>
    <name evidence="2" type="ORF">C8C78_1019</name>
    <name evidence="3" type="ORF">SAMN04488597_12521</name>
    <name evidence="4" type="ORF">SAMN04488598_1083</name>
    <name evidence="6" type="ORF">SAMN04515652_10621</name>
    <name evidence="5" type="ORF">SAMN04515654_10619</name>
</gene>
<evidence type="ECO:0000313" key="11">
    <source>
        <dbReference type="Proteomes" id="UP000199519"/>
    </source>
</evidence>
<evidence type="ECO:0000313" key="10">
    <source>
        <dbReference type="Proteomes" id="UP000198945"/>
    </source>
</evidence>
<reference evidence="5 10" key="2">
    <citation type="submission" date="2016-10" db="EMBL/GenBank/DDBJ databases">
        <authorList>
            <person name="de Groot N.N."/>
        </authorList>
    </citation>
    <scope>NUCLEOTIDE SEQUENCE [LARGE SCALE GENOMIC DNA]</scope>
    <source>
        <strain evidence="5 10">WG7</strain>
    </source>
</reference>
<dbReference type="EMBL" id="FMYT01000025">
    <property type="protein sequence ID" value="SDD08073.1"/>
    <property type="molecule type" value="Genomic_DNA"/>
</dbReference>
<dbReference type="EMBL" id="FNBJ01000008">
    <property type="protein sequence ID" value="SDF21460.1"/>
    <property type="molecule type" value="Genomic_DNA"/>
</dbReference>
<dbReference type="Pfam" id="PF18912">
    <property type="entry name" value="DZR_2"/>
    <property type="match status" value="1"/>
</dbReference>
<evidence type="ECO:0000313" key="7">
    <source>
        <dbReference type="EMBL" id="TDS34014.1"/>
    </source>
</evidence>
<accession>A0A1G6RUG0</accession>
<dbReference type="EMBL" id="FOHG01000006">
    <property type="protein sequence ID" value="SES78767.1"/>
    <property type="molecule type" value="Genomic_DNA"/>
</dbReference>
<evidence type="ECO:0000313" key="14">
    <source>
        <dbReference type="Proteomes" id="UP000295758"/>
    </source>
</evidence>
<dbReference type="InterPro" id="IPR044005">
    <property type="entry name" value="DZR_2"/>
</dbReference>
<dbReference type="EMBL" id="QICM01000001">
    <property type="protein sequence ID" value="PXV70017.1"/>
    <property type="molecule type" value="Genomic_DNA"/>
</dbReference>
<evidence type="ECO:0000313" key="2">
    <source>
        <dbReference type="EMBL" id="PXV70017.1"/>
    </source>
</evidence>